<protein>
    <submittedName>
        <fullName evidence="1">Uncharacterized protein</fullName>
    </submittedName>
</protein>
<sequence length="86" mass="9562">MCAYDIRPFAVVEGPGFHDVIQIALDIGFASKTPLLADDLLQSRQTIKRRTMDCSEKGIVKLQGITHNHFQDNGRASYSTDILSQP</sequence>
<name>A0ABP1BPY8_9BRYO</name>
<proteinExistence type="predicted"/>
<evidence type="ECO:0000313" key="2">
    <source>
        <dbReference type="Proteomes" id="UP001497522"/>
    </source>
</evidence>
<reference evidence="1" key="1">
    <citation type="submission" date="2024-03" db="EMBL/GenBank/DDBJ databases">
        <authorList>
            <consortium name="ELIXIR-Norway"/>
            <consortium name="Elixir Norway"/>
        </authorList>
    </citation>
    <scope>NUCLEOTIDE SEQUENCE</scope>
</reference>
<accession>A0ABP1BPY8</accession>
<gene>
    <name evidence="1" type="ORF">CSSPJE1EN2_LOCUS19564</name>
</gene>
<dbReference type="SUPFAM" id="SSF140996">
    <property type="entry name" value="Hermes dimerisation domain"/>
    <property type="match status" value="1"/>
</dbReference>
<dbReference type="Proteomes" id="UP001497522">
    <property type="component" value="Chromosome 6"/>
</dbReference>
<dbReference type="Gene3D" id="1.10.10.1070">
    <property type="entry name" value="Zinc finger, BED domain-containing"/>
    <property type="match status" value="1"/>
</dbReference>
<keyword evidence="2" id="KW-1185">Reference proteome</keyword>
<evidence type="ECO:0000313" key="1">
    <source>
        <dbReference type="EMBL" id="CAK9877739.1"/>
    </source>
</evidence>
<organism evidence="1 2">
    <name type="scientific">Sphagnum jensenii</name>
    <dbReference type="NCBI Taxonomy" id="128206"/>
    <lineage>
        <taxon>Eukaryota</taxon>
        <taxon>Viridiplantae</taxon>
        <taxon>Streptophyta</taxon>
        <taxon>Embryophyta</taxon>
        <taxon>Bryophyta</taxon>
        <taxon>Sphagnophytina</taxon>
        <taxon>Sphagnopsida</taxon>
        <taxon>Sphagnales</taxon>
        <taxon>Sphagnaceae</taxon>
        <taxon>Sphagnum</taxon>
    </lineage>
</organism>
<dbReference type="EMBL" id="OZ023707">
    <property type="protein sequence ID" value="CAK9877739.1"/>
    <property type="molecule type" value="Genomic_DNA"/>
</dbReference>